<dbReference type="PANTHER" id="PTHR30535:SF7">
    <property type="entry name" value="IRON(III) DICITRATE-BINDING PROTEIN"/>
    <property type="match status" value="1"/>
</dbReference>
<name>A0A9D2M4Q2_9FIRM</name>
<gene>
    <name evidence="4" type="ORF">H9943_08035</name>
</gene>
<evidence type="ECO:0000259" key="3">
    <source>
        <dbReference type="PROSITE" id="PS50983"/>
    </source>
</evidence>
<dbReference type="Gene3D" id="3.40.50.1980">
    <property type="entry name" value="Nitrogenase molybdenum iron protein domain"/>
    <property type="match status" value="2"/>
</dbReference>
<protein>
    <submittedName>
        <fullName evidence="4">ABC transporter substrate-binding protein</fullName>
    </submittedName>
</protein>
<evidence type="ECO:0000256" key="1">
    <source>
        <dbReference type="ARBA" id="ARBA00008814"/>
    </source>
</evidence>
<feature type="chain" id="PRO_5039328454" evidence="2">
    <location>
        <begin position="21"/>
        <end position="344"/>
    </location>
</feature>
<dbReference type="InterPro" id="IPR050902">
    <property type="entry name" value="ABC_Transporter_SBP"/>
</dbReference>
<dbReference type="PANTHER" id="PTHR30535">
    <property type="entry name" value="VITAMIN B12-BINDING PROTEIN"/>
    <property type="match status" value="1"/>
</dbReference>
<proteinExistence type="inferred from homology"/>
<evidence type="ECO:0000313" key="4">
    <source>
        <dbReference type="EMBL" id="HJB40328.1"/>
    </source>
</evidence>
<comment type="caution">
    <text evidence="4">The sequence shown here is derived from an EMBL/GenBank/DDBJ whole genome shotgun (WGS) entry which is preliminary data.</text>
</comment>
<reference evidence="4" key="1">
    <citation type="journal article" date="2021" name="PeerJ">
        <title>Extensive microbial diversity within the chicken gut microbiome revealed by metagenomics and culture.</title>
        <authorList>
            <person name="Gilroy R."/>
            <person name="Ravi A."/>
            <person name="Getino M."/>
            <person name="Pursley I."/>
            <person name="Horton D.L."/>
            <person name="Alikhan N.F."/>
            <person name="Baker D."/>
            <person name="Gharbi K."/>
            <person name="Hall N."/>
            <person name="Watson M."/>
            <person name="Adriaenssens E.M."/>
            <person name="Foster-Nyarko E."/>
            <person name="Jarju S."/>
            <person name="Secka A."/>
            <person name="Antonio M."/>
            <person name="Oren A."/>
            <person name="Chaudhuri R.R."/>
            <person name="La Ragione R."/>
            <person name="Hildebrand F."/>
            <person name="Pallen M.J."/>
        </authorList>
    </citation>
    <scope>NUCLEOTIDE SEQUENCE</scope>
    <source>
        <strain evidence="4">ChiBcec8-14828</strain>
    </source>
</reference>
<evidence type="ECO:0000313" key="5">
    <source>
        <dbReference type="Proteomes" id="UP000824209"/>
    </source>
</evidence>
<dbReference type="Proteomes" id="UP000824209">
    <property type="component" value="Unassembled WGS sequence"/>
</dbReference>
<dbReference type="EMBL" id="DWYA01000065">
    <property type="protein sequence ID" value="HJB40328.1"/>
    <property type="molecule type" value="Genomic_DNA"/>
</dbReference>
<organism evidence="4 5">
    <name type="scientific">Candidatus Ruthenibacterium avium</name>
    <dbReference type="NCBI Taxonomy" id="2838751"/>
    <lineage>
        <taxon>Bacteria</taxon>
        <taxon>Bacillati</taxon>
        <taxon>Bacillota</taxon>
        <taxon>Clostridia</taxon>
        <taxon>Eubacteriales</taxon>
        <taxon>Oscillospiraceae</taxon>
        <taxon>Ruthenibacterium</taxon>
    </lineage>
</organism>
<dbReference type="SUPFAM" id="SSF53807">
    <property type="entry name" value="Helical backbone' metal receptor"/>
    <property type="match status" value="1"/>
</dbReference>
<evidence type="ECO:0000256" key="2">
    <source>
        <dbReference type="SAM" id="SignalP"/>
    </source>
</evidence>
<dbReference type="PROSITE" id="PS51257">
    <property type="entry name" value="PROKAR_LIPOPROTEIN"/>
    <property type="match status" value="1"/>
</dbReference>
<comment type="similarity">
    <text evidence="1">Belongs to the bacterial solute-binding protein 8 family.</text>
</comment>
<dbReference type="InterPro" id="IPR002491">
    <property type="entry name" value="ABC_transptr_periplasmic_BD"/>
</dbReference>
<sequence length="344" mass="37187">MNIKRLAGITLSTLLLVSCASGTPNTSESMSLSTPESAVSQSASQEGYPVTIETFDYAGNPVQTTYEKAPEKVVAVYQGCIETMLALGLEDHVVAAYGLDNEVKEEWQEAFEKMNYQTEPFAPDAETVTVLEPDMIFSWGSLFGDKMLGDVDRWLEQGVNTYMVRNTASGAGRTLENEYQDLRNIAAIFNVREKGEALIAEMQEQVEQAQTAAAGQEPVRVLVVEPMGNTIRNYGADSLAGDMVKKLGGTLAIEASSEIGKEDLLAANADVIFVVYMAYSGESPEQVLNAQLNVITADDALQTLSAVQNKRVYPIMLGDVYASGVRSIDGIRALSQGMYGEAAE</sequence>
<reference evidence="4" key="2">
    <citation type="submission" date="2021-04" db="EMBL/GenBank/DDBJ databases">
        <authorList>
            <person name="Gilroy R."/>
        </authorList>
    </citation>
    <scope>NUCLEOTIDE SEQUENCE</scope>
    <source>
        <strain evidence="4">ChiBcec8-14828</strain>
    </source>
</reference>
<keyword evidence="2" id="KW-0732">Signal</keyword>
<feature type="domain" description="Fe/B12 periplasmic-binding" evidence="3">
    <location>
        <begin position="72"/>
        <end position="342"/>
    </location>
</feature>
<accession>A0A9D2M4Q2</accession>
<dbReference type="AlphaFoldDB" id="A0A9D2M4Q2"/>
<dbReference type="Pfam" id="PF01497">
    <property type="entry name" value="Peripla_BP_2"/>
    <property type="match status" value="1"/>
</dbReference>
<feature type="signal peptide" evidence="2">
    <location>
        <begin position="1"/>
        <end position="20"/>
    </location>
</feature>
<dbReference type="PROSITE" id="PS50983">
    <property type="entry name" value="FE_B12_PBP"/>
    <property type="match status" value="1"/>
</dbReference>